<dbReference type="EMBL" id="CAEZYY010000070">
    <property type="protein sequence ID" value="CAB4774198.1"/>
    <property type="molecule type" value="Genomic_DNA"/>
</dbReference>
<evidence type="ECO:0000313" key="3">
    <source>
        <dbReference type="EMBL" id="CAB4793145.1"/>
    </source>
</evidence>
<proteinExistence type="predicted"/>
<evidence type="ECO:0000256" key="1">
    <source>
        <dbReference type="SAM" id="Phobius"/>
    </source>
</evidence>
<dbReference type="AlphaFoldDB" id="A0A6J7UUE5"/>
<dbReference type="EMBL" id="CAFAAJ010000019">
    <property type="protein sequence ID" value="CAB4793145.1"/>
    <property type="molecule type" value="Genomic_DNA"/>
</dbReference>
<organism evidence="5">
    <name type="scientific">freshwater metagenome</name>
    <dbReference type="NCBI Taxonomy" id="449393"/>
    <lineage>
        <taxon>unclassified sequences</taxon>
        <taxon>metagenomes</taxon>
        <taxon>ecological metagenomes</taxon>
    </lineage>
</organism>
<reference evidence="5" key="1">
    <citation type="submission" date="2020-05" db="EMBL/GenBank/DDBJ databases">
        <authorList>
            <person name="Chiriac C."/>
            <person name="Salcher M."/>
            <person name="Ghai R."/>
            <person name="Kavagutti S V."/>
        </authorList>
    </citation>
    <scope>NUCLEOTIDE SEQUENCE</scope>
</reference>
<dbReference type="EMBL" id="CAFBQP010000126">
    <property type="protein sequence ID" value="CAB5068108.1"/>
    <property type="molecule type" value="Genomic_DNA"/>
</dbReference>
<gene>
    <name evidence="2" type="ORF">UFOPK2806_02611</name>
    <name evidence="3" type="ORF">UFOPK3001_00440</name>
    <name evidence="4" type="ORF">UFOPK3954_00141</name>
    <name evidence="5" type="ORF">UFOPK4306_02290</name>
</gene>
<keyword evidence="1" id="KW-1133">Transmembrane helix</keyword>
<evidence type="ECO:0000313" key="5">
    <source>
        <dbReference type="EMBL" id="CAB5068108.1"/>
    </source>
</evidence>
<evidence type="ECO:0000313" key="2">
    <source>
        <dbReference type="EMBL" id="CAB4774198.1"/>
    </source>
</evidence>
<dbReference type="EMBL" id="CAFBON010000007">
    <property type="protein sequence ID" value="CAB4974348.1"/>
    <property type="molecule type" value="Genomic_DNA"/>
</dbReference>
<protein>
    <submittedName>
        <fullName evidence="5">Unannotated protein</fullName>
    </submittedName>
</protein>
<keyword evidence="1" id="KW-0472">Membrane</keyword>
<feature type="transmembrane region" description="Helical" evidence="1">
    <location>
        <begin position="6"/>
        <end position="30"/>
    </location>
</feature>
<name>A0A6J7UUE5_9ZZZZ</name>
<keyword evidence="1" id="KW-0812">Transmembrane</keyword>
<evidence type="ECO:0000313" key="4">
    <source>
        <dbReference type="EMBL" id="CAB4974348.1"/>
    </source>
</evidence>
<accession>A0A6J7UUE5</accession>
<sequence length="51" mass="5279">MAGAVLIIIALVLAPVVICMSFAGLAALLGQMLWSDGEKRHEGSELLDVGV</sequence>